<dbReference type="AlphaFoldDB" id="A0A1E3X8D0"/>
<dbReference type="GO" id="GO:0060003">
    <property type="term" value="P:copper ion export"/>
    <property type="evidence" value="ECO:0007669"/>
    <property type="project" value="TreeGrafter"/>
</dbReference>
<dbReference type="Pfam" id="PF25975">
    <property type="entry name" value="CzcB_C"/>
    <property type="match status" value="1"/>
</dbReference>
<evidence type="ECO:0000259" key="10">
    <source>
        <dbReference type="Pfam" id="PF25975"/>
    </source>
</evidence>
<evidence type="ECO:0000259" key="8">
    <source>
        <dbReference type="Pfam" id="PF25954"/>
    </source>
</evidence>
<evidence type="ECO:0000256" key="5">
    <source>
        <dbReference type="ARBA" id="ARBA00058766"/>
    </source>
</evidence>
<gene>
    <name evidence="11" type="ORF">SCARUB_02994</name>
</gene>
<evidence type="ECO:0000256" key="3">
    <source>
        <dbReference type="ARBA" id="ARBA00022833"/>
    </source>
</evidence>
<feature type="domain" description="CzcB-like alpha-helical hairpin" evidence="7">
    <location>
        <begin position="124"/>
        <end position="182"/>
    </location>
</feature>
<dbReference type="PROSITE" id="PS51257">
    <property type="entry name" value="PROKAR_LIPOPROTEIN"/>
    <property type="match status" value="1"/>
</dbReference>
<evidence type="ECO:0000256" key="6">
    <source>
        <dbReference type="SAM" id="SignalP"/>
    </source>
</evidence>
<keyword evidence="6" id="KW-0732">Signal</keyword>
<dbReference type="Gene3D" id="1.10.287.470">
    <property type="entry name" value="Helix hairpin bin"/>
    <property type="match status" value="1"/>
</dbReference>
<dbReference type="InterPro" id="IPR006143">
    <property type="entry name" value="RND_pump_MFP"/>
</dbReference>
<dbReference type="InterPro" id="IPR051909">
    <property type="entry name" value="MFP_Cation_Efflux"/>
</dbReference>
<evidence type="ECO:0000256" key="1">
    <source>
        <dbReference type="ARBA" id="ARBA00009477"/>
    </source>
</evidence>
<dbReference type="GO" id="GO:0016020">
    <property type="term" value="C:membrane"/>
    <property type="evidence" value="ECO:0007669"/>
    <property type="project" value="InterPro"/>
</dbReference>
<sequence length="397" mass="45172">MSMKLFRIFSVLILLFFLCSCKKPTTEVASIEEHKHEHGEQEEISEVEIDKERLEHIGLKTEKLEHKVVSQHINATAEIQFNANRLFHVSPRIQGRVIEILADFGDEVTEGQKLAVLDSIELGEARSLFLRAKTKVEVAQANYEREKGLWEKKISSEKEMLDAKGEYFMAKAEFEAAENKLHLLGLSEDDIQSTISQLHSYEHFPLLSPYKGTVIVKHITLGEMTDPEKTLFTIANLDVLWIILDIYEKDLSRIVLGQDVEIYVTAYPDDKFKGRITYISNVVEEATRTVKVRVEIDNSKRMLKPGMFVTAKIVTGEPEEIFTVPLSAIQRLEDKEVVFVDKGDGLFECCTVKTGREFETDIEILEGVKEGEHVVTEGAFYLKSELLKETIGEGHAH</sequence>
<dbReference type="EMBL" id="MAYW01000089">
    <property type="protein sequence ID" value="ODS31880.1"/>
    <property type="molecule type" value="Genomic_DNA"/>
</dbReference>
<dbReference type="Pfam" id="PF25973">
    <property type="entry name" value="BSH_CzcB"/>
    <property type="match status" value="1"/>
</dbReference>
<evidence type="ECO:0000256" key="4">
    <source>
        <dbReference type="ARBA" id="ARBA00043263"/>
    </source>
</evidence>
<evidence type="ECO:0000313" key="11">
    <source>
        <dbReference type="EMBL" id="ODS31880.1"/>
    </source>
</evidence>
<dbReference type="InterPro" id="IPR058649">
    <property type="entry name" value="CzcB_C"/>
</dbReference>
<feature type="signal peptide" evidence="6">
    <location>
        <begin position="1"/>
        <end position="22"/>
    </location>
</feature>
<feature type="chain" id="PRO_5009140077" evidence="6">
    <location>
        <begin position="23"/>
        <end position="397"/>
    </location>
</feature>
<dbReference type="FunFam" id="2.40.420.20:FF:000006">
    <property type="entry name" value="RND family efflux transporter MFP subunit"/>
    <property type="match status" value="1"/>
</dbReference>
<feature type="domain" description="CzcB-like barrel-sandwich hybrid" evidence="9">
    <location>
        <begin position="86"/>
        <end position="236"/>
    </location>
</feature>
<dbReference type="Gene3D" id="2.40.420.20">
    <property type="match status" value="1"/>
</dbReference>
<proteinExistence type="inferred from homology"/>
<dbReference type="GO" id="GO:0022857">
    <property type="term" value="F:transmembrane transporter activity"/>
    <property type="evidence" value="ECO:0007669"/>
    <property type="project" value="InterPro"/>
</dbReference>
<keyword evidence="3" id="KW-0862">Zinc</keyword>
<name>A0A1E3X8D0_9BACT</name>
<dbReference type="InterPro" id="IPR058648">
    <property type="entry name" value="HH_CzcB-like"/>
</dbReference>
<accession>A0A1E3X8D0</accession>
<dbReference type="NCBIfam" id="TIGR01730">
    <property type="entry name" value="RND_mfp"/>
    <property type="match status" value="1"/>
</dbReference>
<comment type="similarity">
    <text evidence="1">Belongs to the membrane fusion protein (MFP) (TC 8.A.1) family.</text>
</comment>
<organism evidence="11 12">
    <name type="scientific">Candidatus Scalindua rubra</name>
    <dbReference type="NCBI Taxonomy" id="1872076"/>
    <lineage>
        <taxon>Bacteria</taxon>
        <taxon>Pseudomonadati</taxon>
        <taxon>Planctomycetota</taxon>
        <taxon>Candidatus Brocadiia</taxon>
        <taxon>Candidatus Brocadiales</taxon>
        <taxon>Candidatus Scalinduaceae</taxon>
        <taxon>Candidatus Scalindua</taxon>
    </lineage>
</organism>
<keyword evidence="4" id="KW-0105">Cadmium resistance</keyword>
<dbReference type="FunFam" id="2.40.30.170:FF:000010">
    <property type="entry name" value="Efflux RND transporter periplasmic adaptor subunit"/>
    <property type="match status" value="1"/>
</dbReference>
<dbReference type="PANTHER" id="PTHR30097:SF4">
    <property type="entry name" value="SLR6042 PROTEIN"/>
    <property type="match status" value="1"/>
</dbReference>
<dbReference type="GO" id="GO:0046914">
    <property type="term" value="F:transition metal ion binding"/>
    <property type="evidence" value="ECO:0007669"/>
    <property type="project" value="TreeGrafter"/>
</dbReference>
<evidence type="ECO:0000259" key="7">
    <source>
        <dbReference type="Pfam" id="PF25893"/>
    </source>
</evidence>
<comment type="caution">
    <text evidence="11">The sequence shown here is derived from an EMBL/GenBank/DDBJ whole genome shotgun (WGS) entry which is preliminary data.</text>
</comment>
<keyword evidence="2" id="KW-0813">Transport</keyword>
<dbReference type="Pfam" id="PF25954">
    <property type="entry name" value="Beta-barrel_RND_2"/>
    <property type="match status" value="1"/>
</dbReference>
<comment type="function">
    <text evidence="5">CzcA and CzcB together would act in zinc efflux nearly as effectively as the complete czc efflux system (CzcABC). The CzcB protein is thought to funnel zinc cations to the CzcA transport protein.</text>
</comment>
<dbReference type="PATRIC" id="fig|1872076.5.peg.3544"/>
<evidence type="ECO:0000313" key="12">
    <source>
        <dbReference type="Proteomes" id="UP000094056"/>
    </source>
</evidence>
<dbReference type="Proteomes" id="UP000094056">
    <property type="component" value="Unassembled WGS sequence"/>
</dbReference>
<dbReference type="GO" id="GO:0046686">
    <property type="term" value="P:response to cadmium ion"/>
    <property type="evidence" value="ECO:0007669"/>
    <property type="project" value="UniProtKB-KW"/>
</dbReference>
<feature type="domain" description="CzcB-like C-terminal circularly permuted SH3-like" evidence="10">
    <location>
        <begin position="323"/>
        <end position="383"/>
    </location>
</feature>
<evidence type="ECO:0000259" key="9">
    <source>
        <dbReference type="Pfam" id="PF25973"/>
    </source>
</evidence>
<dbReference type="GO" id="GO:0015679">
    <property type="term" value="P:plasma membrane copper ion transport"/>
    <property type="evidence" value="ECO:0007669"/>
    <property type="project" value="TreeGrafter"/>
</dbReference>
<dbReference type="InterPro" id="IPR058792">
    <property type="entry name" value="Beta-barrel_RND_2"/>
</dbReference>
<feature type="domain" description="CusB-like beta-barrel" evidence="8">
    <location>
        <begin position="240"/>
        <end position="314"/>
    </location>
</feature>
<dbReference type="PANTHER" id="PTHR30097">
    <property type="entry name" value="CATION EFFLUX SYSTEM PROTEIN CUSB"/>
    <property type="match status" value="1"/>
</dbReference>
<reference evidence="11 12" key="1">
    <citation type="submission" date="2016-07" db="EMBL/GenBank/DDBJ databases">
        <title>Draft genome of Scalindua rubra, obtained from a brine-seawater interface in the Red Sea, sheds light on salt adaptation in anammox bacteria.</title>
        <authorList>
            <person name="Speth D.R."/>
            <person name="Lagkouvardos I."/>
            <person name="Wang Y."/>
            <person name="Qian P.-Y."/>
            <person name="Dutilh B.E."/>
            <person name="Jetten M.S."/>
        </authorList>
    </citation>
    <scope>NUCLEOTIDE SEQUENCE [LARGE SCALE GENOMIC DNA]</scope>
    <source>
        <strain evidence="11">BSI-1</strain>
    </source>
</reference>
<dbReference type="Pfam" id="PF25893">
    <property type="entry name" value="HH_CzcB"/>
    <property type="match status" value="1"/>
</dbReference>
<dbReference type="Gene3D" id="2.40.30.170">
    <property type="match status" value="1"/>
</dbReference>
<dbReference type="SUPFAM" id="SSF111369">
    <property type="entry name" value="HlyD-like secretion proteins"/>
    <property type="match status" value="1"/>
</dbReference>
<dbReference type="GO" id="GO:0030288">
    <property type="term" value="C:outer membrane-bounded periplasmic space"/>
    <property type="evidence" value="ECO:0007669"/>
    <property type="project" value="TreeGrafter"/>
</dbReference>
<protein>
    <submittedName>
        <fullName evidence="11">Efflux transporter</fullName>
    </submittedName>
</protein>
<evidence type="ECO:0000256" key="2">
    <source>
        <dbReference type="ARBA" id="ARBA00022448"/>
    </source>
</evidence>
<dbReference type="InterPro" id="IPR058647">
    <property type="entry name" value="BSH_CzcB-like"/>
</dbReference>